<proteinExistence type="inferred from homology"/>
<feature type="binding site" evidence="9">
    <location>
        <position position="90"/>
    </location>
    <ligand>
        <name>substrate</name>
    </ligand>
</feature>
<dbReference type="GO" id="GO:0005524">
    <property type="term" value="F:ATP binding"/>
    <property type="evidence" value="ECO:0007669"/>
    <property type="project" value="UniProtKB-KW"/>
</dbReference>
<keyword evidence="2 9" id="KW-0963">Cytoplasm</keyword>
<feature type="binding site" evidence="9">
    <location>
        <position position="12"/>
    </location>
    <ligand>
        <name>Mg(2+)</name>
        <dbReference type="ChEBI" id="CHEBI:18420"/>
    </ligand>
</feature>
<evidence type="ECO:0000256" key="7">
    <source>
        <dbReference type="ARBA" id="ARBA00022840"/>
    </source>
</evidence>
<dbReference type="GO" id="GO:0006085">
    <property type="term" value="P:acetyl-CoA biosynthetic process"/>
    <property type="evidence" value="ECO:0007669"/>
    <property type="project" value="UniProtKB-UniRule"/>
</dbReference>
<keyword evidence="3 9" id="KW-0808">Transferase</keyword>
<sequence length="405" mass="42690">MSRGPGLVLVLNCGSSSLKFALHEIGVRAPSLSGLAERLGEDHATITVKDGNTKTTRQLPNATHAVALDDVLNVLAQHGWLDRLSAVGHRVAHGGERFAASVIITPQVIADIEAASHLAPLHNPAALLGIRVALQRLPGIPHAAVFDTAFHQTMPRAAYMYALPMWAYRDHGVRRYGFHGTSHRFVAQEAVRMLDLDPHDHGMVIAHLGNGSSATAVVNGRSVDTTMGLTPLEGLVMGSRSGDVDPGALVYLMRSNGWTVDELDTILNRQSGLFGLSELSHDCRELTQAAASGDDGATMAIEVLVHRLARAIGGLATSLQRLDAVVFTGGIGENAAGIREMALRRLAPLGLDIDPDANSLAVGGVSGLISAGSRPAALVVNTNEEWMIACDTAELAQQQQTAAVA</sequence>
<dbReference type="Proteomes" id="UP000325255">
    <property type="component" value="Unassembled WGS sequence"/>
</dbReference>
<name>A0A5M6IYG0_9PROT</name>
<keyword evidence="12" id="KW-1185">Reference proteome</keyword>
<evidence type="ECO:0000256" key="6">
    <source>
        <dbReference type="ARBA" id="ARBA00022777"/>
    </source>
</evidence>
<dbReference type="OrthoDB" id="9802453at2"/>
<keyword evidence="4 9" id="KW-0479">Metal-binding</keyword>
<evidence type="ECO:0000256" key="1">
    <source>
        <dbReference type="ARBA" id="ARBA00008748"/>
    </source>
</evidence>
<dbReference type="PIRSF" id="PIRSF000722">
    <property type="entry name" value="Acetate_prop_kin"/>
    <property type="match status" value="1"/>
</dbReference>
<dbReference type="GO" id="GO:0005829">
    <property type="term" value="C:cytosol"/>
    <property type="evidence" value="ECO:0007669"/>
    <property type="project" value="TreeGrafter"/>
</dbReference>
<dbReference type="EC" id="2.7.2.1" evidence="9"/>
<comment type="catalytic activity">
    <reaction evidence="9">
        <text>acetate + ATP = acetyl phosphate + ADP</text>
        <dbReference type="Rhea" id="RHEA:11352"/>
        <dbReference type="ChEBI" id="CHEBI:22191"/>
        <dbReference type="ChEBI" id="CHEBI:30089"/>
        <dbReference type="ChEBI" id="CHEBI:30616"/>
        <dbReference type="ChEBI" id="CHEBI:456216"/>
        <dbReference type="EC" id="2.7.2.1"/>
    </reaction>
</comment>
<comment type="subunit">
    <text evidence="9">Homodimer.</text>
</comment>
<dbReference type="Pfam" id="PF00871">
    <property type="entry name" value="Acetate_kinase"/>
    <property type="match status" value="1"/>
</dbReference>
<dbReference type="CDD" id="cd24010">
    <property type="entry name" value="ASKHA_NBD_AcK_PK"/>
    <property type="match status" value="1"/>
</dbReference>
<comment type="similarity">
    <text evidence="1 9 10">Belongs to the acetokinase family.</text>
</comment>
<evidence type="ECO:0000256" key="5">
    <source>
        <dbReference type="ARBA" id="ARBA00022741"/>
    </source>
</evidence>
<keyword evidence="7 9" id="KW-0067">ATP-binding</keyword>
<organism evidence="11 12">
    <name type="scientific">Rhodovastum atsumiense</name>
    <dbReference type="NCBI Taxonomy" id="504468"/>
    <lineage>
        <taxon>Bacteria</taxon>
        <taxon>Pseudomonadati</taxon>
        <taxon>Pseudomonadota</taxon>
        <taxon>Alphaproteobacteria</taxon>
        <taxon>Acetobacterales</taxon>
        <taxon>Acetobacteraceae</taxon>
        <taxon>Rhodovastum</taxon>
    </lineage>
</organism>
<evidence type="ECO:0000256" key="4">
    <source>
        <dbReference type="ARBA" id="ARBA00022723"/>
    </source>
</evidence>
<dbReference type="GO" id="GO:0000287">
    <property type="term" value="F:magnesium ion binding"/>
    <property type="evidence" value="ECO:0007669"/>
    <property type="project" value="UniProtKB-UniRule"/>
</dbReference>
<dbReference type="PRINTS" id="PR00471">
    <property type="entry name" value="ACETATEKNASE"/>
</dbReference>
<evidence type="ECO:0000256" key="10">
    <source>
        <dbReference type="RuleBase" id="RU003835"/>
    </source>
</evidence>
<comment type="caution">
    <text evidence="11">The sequence shown here is derived from an EMBL/GenBank/DDBJ whole genome shotgun (WGS) entry which is preliminary data.</text>
</comment>
<dbReference type="RefSeq" id="WP_150039497.1">
    <property type="nucleotide sequence ID" value="NZ_OW485601.1"/>
</dbReference>
<dbReference type="GO" id="GO:0006083">
    <property type="term" value="P:acetate metabolic process"/>
    <property type="evidence" value="ECO:0007669"/>
    <property type="project" value="TreeGrafter"/>
</dbReference>
<dbReference type="InterPro" id="IPR043129">
    <property type="entry name" value="ATPase_NBD"/>
</dbReference>
<keyword evidence="5 9" id="KW-0547">Nucleotide-binding</keyword>
<gene>
    <name evidence="9" type="primary">ackA</name>
    <name evidence="11" type="ORF">F1189_04815</name>
</gene>
<feature type="binding site" evidence="9">
    <location>
        <position position="19"/>
    </location>
    <ligand>
        <name>ATP</name>
        <dbReference type="ChEBI" id="CHEBI:30616"/>
    </ligand>
</feature>
<feature type="active site" description="Proton donor/acceptor" evidence="9">
    <location>
        <position position="147"/>
    </location>
</feature>
<evidence type="ECO:0000256" key="8">
    <source>
        <dbReference type="ARBA" id="ARBA00022842"/>
    </source>
</evidence>
<evidence type="ECO:0000256" key="3">
    <source>
        <dbReference type="ARBA" id="ARBA00022679"/>
    </source>
</evidence>
<feature type="binding site" evidence="9">
    <location>
        <begin position="207"/>
        <end position="211"/>
    </location>
    <ligand>
        <name>ATP</name>
        <dbReference type="ChEBI" id="CHEBI:30616"/>
    </ligand>
</feature>
<dbReference type="PROSITE" id="PS01076">
    <property type="entry name" value="ACETATE_KINASE_2"/>
    <property type="match status" value="1"/>
</dbReference>
<dbReference type="PANTHER" id="PTHR21060:SF21">
    <property type="entry name" value="ACETATE KINASE"/>
    <property type="match status" value="1"/>
</dbReference>
<keyword evidence="6 9" id="KW-0418">Kinase</keyword>
<dbReference type="GO" id="GO:0008776">
    <property type="term" value="F:acetate kinase activity"/>
    <property type="evidence" value="ECO:0007669"/>
    <property type="project" value="UniProtKB-UniRule"/>
</dbReference>
<comment type="function">
    <text evidence="9">Catalyzes the formation of acetyl phosphate from acetate and ATP. Can also catalyze the reverse reaction.</text>
</comment>
<dbReference type="SUPFAM" id="SSF53067">
    <property type="entry name" value="Actin-like ATPase domain"/>
    <property type="match status" value="2"/>
</dbReference>
<dbReference type="PANTHER" id="PTHR21060">
    <property type="entry name" value="ACETATE KINASE"/>
    <property type="match status" value="1"/>
</dbReference>
<comment type="pathway">
    <text evidence="9">Metabolic intermediate biosynthesis; acetyl-CoA biosynthesis; acetyl-CoA from acetate: step 1/2.</text>
</comment>
<keyword evidence="8 9" id="KW-0460">Magnesium</keyword>
<dbReference type="NCBIfam" id="TIGR00016">
    <property type="entry name" value="ackA"/>
    <property type="match status" value="1"/>
</dbReference>
<dbReference type="HAMAP" id="MF_00020">
    <property type="entry name" value="Acetate_kinase"/>
    <property type="match status" value="1"/>
</dbReference>
<feature type="binding site" evidence="9">
    <location>
        <begin position="282"/>
        <end position="284"/>
    </location>
    <ligand>
        <name>ATP</name>
        <dbReference type="ChEBI" id="CHEBI:30616"/>
    </ligand>
</feature>
<evidence type="ECO:0000313" key="11">
    <source>
        <dbReference type="EMBL" id="KAA5613386.1"/>
    </source>
</evidence>
<dbReference type="PROSITE" id="PS01075">
    <property type="entry name" value="ACETATE_KINASE_1"/>
    <property type="match status" value="1"/>
</dbReference>
<evidence type="ECO:0000256" key="9">
    <source>
        <dbReference type="HAMAP-Rule" id="MF_00020"/>
    </source>
</evidence>
<dbReference type="AlphaFoldDB" id="A0A5M6IYG0"/>
<dbReference type="EMBL" id="VWPK01000006">
    <property type="protein sequence ID" value="KAA5613386.1"/>
    <property type="molecule type" value="Genomic_DNA"/>
</dbReference>
<reference evidence="11 12" key="1">
    <citation type="submission" date="2019-09" db="EMBL/GenBank/DDBJ databases">
        <title>Genome sequence of Rhodovastum atsumiense, a diverse member of the Acetobacteraceae family of non-sulfur purple photosynthetic bacteria.</title>
        <authorList>
            <person name="Meyer T."/>
            <person name="Kyndt J."/>
        </authorList>
    </citation>
    <scope>NUCLEOTIDE SEQUENCE [LARGE SCALE GENOMIC DNA]</scope>
    <source>
        <strain evidence="11 12">DSM 21279</strain>
    </source>
</reference>
<accession>A0A5M6IYG0</accession>
<protein>
    <recommendedName>
        <fullName evidence="9">Acetate kinase</fullName>
        <ecNumber evidence="9">2.7.2.1</ecNumber>
    </recommendedName>
    <alternativeName>
        <fullName evidence="9">Acetokinase</fullName>
    </alternativeName>
</protein>
<feature type="site" description="Transition state stabilizer" evidence="9">
    <location>
        <position position="179"/>
    </location>
</feature>
<dbReference type="InterPro" id="IPR004372">
    <property type="entry name" value="Ac/propionate_kinase"/>
</dbReference>
<evidence type="ECO:0000313" key="12">
    <source>
        <dbReference type="Proteomes" id="UP000325255"/>
    </source>
</evidence>
<dbReference type="Gene3D" id="3.30.420.40">
    <property type="match status" value="2"/>
</dbReference>
<dbReference type="InterPro" id="IPR023865">
    <property type="entry name" value="Aliphatic_acid_kinase_CS"/>
</dbReference>
<dbReference type="InterPro" id="IPR000890">
    <property type="entry name" value="Aliphatic_acid_kin_short-chain"/>
</dbReference>
<feature type="site" description="Transition state stabilizer" evidence="9">
    <location>
        <position position="240"/>
    </location>
</feature>
<comment type="cofactor">
    <cofactor evidence="9">
        <name>Mg(2+)</name>
        <dbReference type="ChEBI" id="CHEBI:18420"/>
    </cofactor>
    <cofactor evidence="9">
        <name>Mn(2+)</name>
        <dbReference type="ChEBI" id="CHEBI:29035"/>
    </cofactor>
    <text evidence="9">Mg(2+). Can also accept Mn(2+).</text>
</comment>
<comment type="subcellular location">
    <subcellularLocation>
        <location evidence="9">Cytoplasm</location>
    </subcellularLocation>
</comment>
<evidence type="ECO:0000256" key="2">
    <source>
        <dbReference type="ARBA" id="ARBA00022490"/>
    </source>
</evidence>
<feature type="binding site" evidence="9">
    <location>
        <position position="384"/>
    </location>
    <ligand>
        <name>Mg(2+)</name>
        <dbReference type="ChEBI" id="CHEBI:18420"/>
    </ligand>
</feature>
<dbReference type="UniPathway" id="UPA00340">
    <property type="reaction ID" value="UER00458"/>
</dbReference>
<feature type="binding site" evidence="9">
    <location>
        <begin position="330"/>
        <end position="334"/>
    </location>
    <ligand>
        <name>ATP</name>
        <dbReference type="ChEBI" id="CHEBI:30616"/>
    </ligand>
</feature>